<dbReference type="PROSITE" id="PS50011">
    <property type="entry name" value="PROTEIN_KINASE_DOM"/>
    <property type="match status" value="1"/>
</dbReference>
<accession>A0A2G9V442</accession>
<dbReference type="PANTHER" id="PTHR11042:SF91">
    <property type="entry name" value="EUKARYOTIC TRANSLATION INITIATION FACTOR 2-ALPHA KINASE"/>
    <property type="match status" value="1"/>
</dbReference>
<dbReference type="GO" id="GO:0005737">
    <property type="term" value="C:cytoplasm"/>
    <property type="evidence" value="ECO:0007669"/>
    <property type="project" value="TreeGrafter"/>
</dbReference>
<keyword evidence="1" id="KW-0808">Transferase</keyword>
<dbReference type="Pfam" id="PF00069">
    <property type="entry name" value="Pkinase"/>
    <property type="match status" value="1"/>
</dbReference>
<evidence type="ECO:0000256" key="2">
    <source>
        <dbReference type="ARBA" id="ARBA00022741"/>
    </source>
</evidence>
<evidence type="ECO:0000259" key="5">
    <source>
        <dbReference type="PROSITE" id="PS50011"/>
    </source>
</evidence>
<evidence type="ECO:0000256" key="4">
    <source>
        <dbReference type="ARBA" id="ARBA00022840"/>
    </source>
</evidence>
<dbReference type="GO" id="GO:0005634">
    <property type="term" value="C:nucleus"/>
    <property type="evidence" value="ECO:0007669"/>
    <property type="project" value="TreeGrafter"/>
</dbReference>
<name>A0A2G9V442_TELCI</name>
<evidence type="ECO:0000313" key="7">
    <source>
        <dbReference type="Proteomes" id="UP000230423"/>
    </source>
</evidence>
<feature type="domain" description="Protein kinase" evidence="5">
    <location>
        <begin position="1"/>
        <end position="87"/>
    </location>
</feature>
<dbReference type="EMBL" id="KZ345005">
    <property type="protein sequence ID" value="PIO77274.1"/>
    <property type="molecule type" value="Genomic_DNA"/>
</dbReference>
<evidence type="ECO:0000256" key="1">
    <source>
        <dbReference type="ARBA" id="ARBA00022679"/>
    </source>
</evidence>
<dbReference type="InterPro" id="IPR011009">
    <property type="entry name" value="Kinase-like_dom_sf"/>
</dbReference>
<keyword evidence="3" id="KW-0418">Kinase</keyword>
<dbReference type="AlphaFoldDB" id="A0A2G9V442"/>
<dbReference type="InterPro" id="IPR050339">
    <property type="entry name" value="CC_SR_Kinase"/>
</dbReference>
<evidence type="ECO:0000313" key="6">
    <source>
        <dbReference type="EMBL" id="PIO77274.1"/>
    </source>
</evidence>
<keyword evidence="4" id="KW-0067">ATP-binding</keyword>
<organism evidence="6 7">
    <name type="scientific">Teladorsagia circumcincta</name>
    <name type="common">Brown stomach worm</name>
    <name type="synonym">Ostertagia circumcincta</name>
    <dbReference type="NCBI Taxonomy" id="45464"/>
    <lineage>
        <taxon>Eukaryota</taxon>
        <taxon>Metazoa</taxon>
        <taxon>Ecdysozoa</taxon>
        <taxon>Nematoda</taxon>
        <taxon>Chromadorea</taxon>
        <taxon>Rhabditida</taxon>
        <taxon>Rhabditina</taxon>
        <taxon>Rhabditomorpha</taxon>
        <taxon>Strongyloidea</taxon>
        <taxon>Trichostrongylidae</taxon>
        <taxon>Teladorsagia</taxon>
    </lineage>
</organism>
<proteinExistence type="predicted"/>
<sequence>MSPEQLANKPYTFKVDVFSMGLIYCELVIPFQTLMERSLTLSDLQHGRMPDALKGMQEEETNFIVWLTSMGPEKRPTCDEILDSDYMAGVETRMLMGNRTPGTRRRIKSEAALLDGSV</sequence>
<keyword evidence="7" id="KW-1185">Reference proteome</keyword>
<dbReference type="Gene3D" id="1.10.510.10">
    <property type="entry name" value="Transferase(Phosphotransferase) domain 1"/>
    <property type="match status" value="1"/>
</dbReference>
<dbReference type="PANTHER" id="PTHR11042">
    <property type="entry name" value="EUKARYOTIC TRANSLATION INITIATION FACTOR 2-ALPHA KINASE EIF2-ALPHA KINASE -RELATED"/>
    <property type="match status" value="1"/>
</dbReference>
<dbReference type="SUPFAM" id="SSF56112">
    <property type="entry name" value="Protein kinase-like (PK-like)"/>
    <property type="match status" value="1"/>
</dbReference>
<dbReference type="Proteomes" id="UP000230423">
    <property type="component" value="Unassembled WGS sequence"/>
</dbReference>
<reference evidence="6 7" key="1">
    <citation type="submission" date="2015-09" db="EMBL/GenBank/DDBJ databases">
        <title>Draft genome of the parasitic nematode Teladorsagia circumcincta isolate WARC Sus (inbred).</title>
        <authorList>
            <person name="Mitreva M."/>
        </authorList>
    </citation>
    <scope>NUCLEOTIDE SEQUENCE [LARGE SCALE GENOMIC DNA]</scope>
    <source>
        <strain evidence="6 7">S</strain>
    </source>
</reference>
<evidence type="ECO:0000256" key="3">
    <source>
        <dbReference type="ARBA" id="ARBA00022777"/>
    </source>
</evidence>
<dbReference type="GO" id="GO:0004694">
    <property type="term" value="F:eukaryotic translation initiation factor 2alpha kinase activity"/>
    <property type="evidence" value="ECO:0007669"/>
    <property type="project" value="TreeGrafter"/>
</dbReference>
<protein>
    <recommendedName>
        <fullName evidence="5">Protein kinase domain-containing protein</fullName>
    </recommendedName>
</protein>
<dbReference type="GO" id="GO:0005524">
    <property type="term" value="F:ATP binding"/>
    <property type="evidence" value="ECO:0007669"/>
    <property type="project" value="UniProtKB-KW"/>
</dbReference>
<keyword evidence="2" id="KW-0547">Nucleotide-binding</keyword>
<dbReference type="OrthoDB" id="5864419at2759"/>
<dbReference type="InterPro" id="IPR000719">
    <property type="entry name" value="Prot_kinase_dom"/>
</dbReference>
<gene>
    <name evidence="6" type="ORF">TELCIR_00640</name>
</gene>